<dbReference type="PRINTS" id="PR00067">
    <property type="entry name" value="CATALASE"/>
</dbReference>
<keyword evidence="8 10" id="KW-0408">Iron</keyword>
<evidence type="ECO:0000256" key="1">
    <source>
        <dbReference type="ARBA" id="ARBA00001971"/>
    </source>
</evidence>
<evidence type="ECO:0000256" key="3">
    <source>
        <dbReference type="ARBA" id="ARBA00012314"/>
    </source>
</evidence>
<feature type="binding site" evidence="13">
    <location>
        <position position="92"/>
    </location>
    <ligand>
        <name>heme</name>
        <dbReference type="ChEBI" id="CHEBI:30413"/>
    </ligand>
</feature>
<evidence type="ECO:0000256" key="13">
    <source>
        <dbReference type="PIRSR" id="PIRSR038927-3"/>
    </source>
</evidence>
<comment type="catalytic activity">
    <reaction evidence="10 14">
        <text>2 H2O2 = O2 + 2 H2O</text>
        <dbReference type="Rhea" id="RHEA:20309"/>
        <dbReference type="ChEBI" id="CHEBI:15377"/>
        <dbReference type="ChEBI" id="CHEBI:15379"/>
        <dbReference type="ChEBI" id="CHEBI:16240"/>
        <dbReference type="EC" id="1.11.1.6"/>
    </reaction>
</comment>
<comment type="function">
    <text evidence="10">Decomposes hydrogen peroxide into water and oxygen; serves to protect cells from the toxic effects of hydrogen peroxide.</text>
</comment>
<dbReference type="GO" id="GO:0004096">
    <property type="term" value="F:catalase activity"/>
    <property type="evidence" value="ECO:0007669"/>
    <property type="project" value="UniProtKB-UniRule"/>
</dbReference>
<gene>
    <name evidence="17" type="ORF">CPY51_27445</name>
</gene>
<name>A0A2W4CU71_9HYPH</name>
<feature type="binding site" description="axial binding residue" evidence="12">
    <location>
        <position position="382"/>
    </location>
    <ligand>
        <name>heme</name>
        <dbReference type="ChEBI" id="CHEBI:30413"/>
    </ligand>
    <ligandPart>
        <name>Fe</name>
        <dbReference type="ChEBI" id="CHEBI:18248"/>
    </ligandPart>
</feature>
<dbReference type="Gene3D" id="3.40.50.880">
    <property type="match status" value="1"/>
</dbReference>
<dbReference type="InterPro" id="IPR029062">
    <property type="entry name" value="Class_I_gatase-like"/>
</dbReference>
<keyword evidence="5 10" id="KW-0349">Heme</keyword>
<proteinExistence type="inferred from homology"/>
<feature type="binding site" evidence="13">
    <location>
        <position position="132"/>
    </location>
    <ligand>
        <name>heme</name>
        <dbReference type="ChEBI" id="CHEBI:30413"/>
    </ligand>
</feature>
<keyword evidence="9 10" id="KW-0376">Hydrogen peroxide</keyword>
<dbReference type="OrthoDB" id="9761719at2"/>
<comment type="cofactor">
    <cofactor evidence="1 10 12">
        <name>heme</name>
        <dbReference type="ChEBI" id="CHEBI:30413"/>
    </cofactor>
</comment>
<feature type="binding site" evidence="13">
    <location>
        <position position="378"/>
    </location>
    <ligand>
        <name>heme</name>
        <dbReference type="ChEBI" id="CHEBI:30413"/>
    </ligand>
</feature>
<dbReference type="FunFam" id="2.40.180.10:FF:000003">
    <property type="entry name" value="Catalase"/>
    <property type="match status" value="1"/>
</dbReference>
<dbReference type="RefSeq" id="WP_111163410.1">
    <property type="nucleotide sequence ID" value="NZ_PCDP01000064.1"/>
</dbReference>
<comment type="similarity">
    <text evidence="2">Belongs to the catalase family. HPII subfamily.</text>
</comment>
<dbReference type="GO" id="GO:0006979">
    <property type="term" value="P:response to oxidative stress"/>
    <property type="evidence" value="ECO:0007669"/>
    <property type="project" value="InterPro"/>
</dbReference>
<feature type="region of interest" description="Disordered" evidence="15">
    <location>
        <begin position="1"/>
        <end position="24"/>
    </location>
</feature>
<evidence type="ECO:0000256" key="4">
    <source>
        <dbReference type="ARBA" id="ARBA00022559"/>
    </source>
</evidence>
<dbReference type="SUPFAM" id="SSF56634">
    <property type="entry name" value="Heme-dependent catalase-like"/>
    <property type="match status" value="1"/>
</dbReference>
<dbReference type="CDD" id="cd03132">
    <property type="entry name" value="GATase1_catalase"/>
    <property type="match status" value="1"/>
</dbReference>
<evidence type="ECO:0000256" key="14">
    <source>
        <dbReference type="RuleBase" id="RU000498"/>
    </source>
</evidence>
<dbReference type="Gene3D" id="1.20.1370.20">
    <property type="match status" value="1"/>
</dbReference>
<evidence type="ECO:0000256" key="8">
    <source>
        <dbReference type="ARBA" id="ARBA00023004"/>
    </source>
</evidence>
<keyword evidence="7 10" id="KW-0560">Oxidoreductase</keyword>
<evidence type="ECO:0000256" key="12">
    <source>
        <dbReference type="PIRSR" id="PIRSR038927-2"/>
    </source>
</evidence>
<dbReference type="CDD" id="cd08155">
    <property type="entry name" value="catalase_clade_2"/>
    <property type="match status" value="1"/>
</dbReference>
<organism evidence="17 18">
    <name type="scientific">Rhizobium tubonense</name>
    <dbReference type="NCBI Taxonomy" id="484088"/>
    <lineage>
        <taxon>Bacteria</taxon>
        <taxon>Pseudomonadati</taxon>
        <taxon>Pseudomonadota</taxon>
        <taxon>Alphaproteobacteria</taxon>
        <taxon>Hyphomicrobiales</taxon>
        <taxon>Rhizobiaceae</taxon>
        <taxon>Rhizobium/Agrobacterium group</taxon>
        <taxon>Rhizobium</taxon>
    </lineage>
</organism>
<dbReference type="PROSITE" id="PS00437">
    <property type="entry name" value="CATALASE_1"/>
    <property type="match status" value="1"/>
</dbReference>
<dbReference type="Pfam" id="PF00199">
    <property type="entry name" value="Catalase"/>
    <property type="match status" value="1"/>
</dbReference>
<dbReference type="SMART" id="SM01060">
    <property type="entry name" value="Catalase"/>
    <property type="match status" value="1"/>
</dbReference>
<evidence type="ECO:0000313" key="17">
    <source>
        <dbReference type="EMBL" id="PZM08944.1"/>
    </source>
</evidence>
<evidence type="ECO:0000256" key="7">
    <source>
        <dbReference type="ARBA" id="ARBA00023002"/>
    </source>
</evidence>
<dbReference type="InterPro" id="IPR011614">
    <property type="entry name" value="Catalase_core"/>
</dbReference>
<comment type="caution">
    <text evidence="17">The sequence shown here is derived from an EMBL/GenBank/DDBJ whole genome shotgun (WGS) entry which is preliminary data.</text>
</comment>
<dbReference type="PANTHER" id="PTHR42821:SF1">
    <property type="entry name" value="CATALASE-B"/>
    <property type="match status" value="1"/>
</dbReference>
<keyword evidence="6 10" id="KW-0479">Metal-binding</keyword>
<evidence type="ECO:0000256" key="11">
    <source>
        <dbReference type="PIRSR" id="PIRSR038927-1"/>
    </source>
</evidence>
<dbReference type="PIRSF" id="PIRSF038927">
    <property type="entry name" value="Catalase_clade2"/>
    <property type="match status" value="1"/>
</dbReference>
<sequence>MAKKTSKTSAPTANTSPLDNVTIHDQKLRRGEGGELHQIAEDGAPVLTTAQGGPVTDDQNTLRVGARGPALIDDFHFREKIFHFDHERIPERVVHARGYGAHGYFETYESLAAYTRADLFQRPGEKTPAFVRFSTVAGSKGSFDLARDVRGFAVKIYTQEGNWDLVGNNIPVFFIQDAIKFPDMVHAVKPEPDREFPQAQSAHDNFWDFITLTPESMHMIMWVMSDRAIPRSFRFMEGFGVHTFRFVNAKDESTFVKFHWKPKLGLQSVAWNEAVKINGADPDFHRRDLWQSIQAGNYPEWELCVQLFDQDFADSFDFDILDPTKIIPEEILPVQPIGRLVLDRMPDNFFAETEQVAFMTQNVPPGIDFSNDPLLQGRNFSYLDTQLKRLGGPNFTHIPINAPKCPFANFQQDGHMAMRNPVGRVNYQPNSFGEGPRESPLKGYRHFPSEEHGQKVRLRPESFADHYSQARQFYVSQTPPEQRHIAMALIFELSKVETPVIRERMVSHLLNIDETLASKVGNALGFLSMPKPADAAMPTRQDLDPSPALSIVERGPKRFEGRKLGILVTDGADGEIFKALLAAVTEQKAVVEIIAPKVGGATLSDGKHIEVHHMIDGGPSVLFDAVVLLPSATGVADLVKEAAARDFVADAFAHCKFIGYVDAALPLMHKAGIAHAMDEGTINLGGPRDAPAFVQELGKLRIWAREPSVKLN</sequence>
<dbReference type="Proteomes" id="UP000248925">
    <property type="component" value="Unassembled WGS sequence"/>
</dbReference>
<dbReference type="EMBL" id="PCDP01000064">
    <property type="protein sequence ID" value="PZM08944.1"/>
    <property type="molecule type" value="Genomic_DNA"/>
</dbReference>
<feature type="domain" description="Catalase core" evidence="16">
    <location>
        <begin position="48"/>
        <end position="436"/>
    </location>
</feature>
<evidence type="ECO:0000256" key="10">
    <source>
        <dbReference type="PIRNR" id="PIRNR038927"/>
    </source>
</evidence>
<dbReference type="GO" id="GO:0005829">
    <property type="term" value="C:cytosol"/>
    <property type="evidence" value="ECO:0007669"/>
    <property type="project" value="TreeGrafter"/>
</dbReference>
<dbReference type="GO" id="GO:0020037">
    <property type="term" value="F:heme binding"/>
    <property type="evidence" value="ECO:0007669"/>
    <property type="project" value="UniProtKB-UniRule"/>
</dbReference>
<feature type="binding site" evidence="13">
    <location>
        <position position="389"/>
    </location>
    <ligand>
        <name>heme</name>
        <dbReference type="ChEBI" id="CHEBI:30413"/>
    </ligand>
</feature>
<keyword evidence="18" id="KW-1185">Reference proteome</keyword>
<evidence type="ECO:0000256" key="6">
    <source>
        <dbReference type="ARBA" id="ARBA00022723"/>
    </source>
</evidence>
<dbReference type="Gene3D" id="2.40.180.10">
    <property type="entry name" value="Catalase core domain"/>
    <property type="match status" value="1"/>
</dbReference>
<dbReference type="InterPro" id="IPR043156">
    <property type="entry name" value="Catalase_clade2_helical"/>
</dbReference>
<feature type="active site" evidence="11">
    <location>
        <position position="95"/>
    </location>
</feature>
<dbReference type="InterPro" id="IPR010582">
    <property type="entry name" value="Catalase_immune_responsive"/>
</dbReference>
<dbReference type="GO" id="GO:0046872">
    <property type="term" value="F:metal ion binding"/>
    <property type="evidence" value="ECO:0007669"/>
    <property type="project" value="UniProtKB-KW"/>
</dbReference>
<reference evidence="17 18" key="1">
    <citation type="journal article" date="2018" name="Sci. Rep.">
        <title>Rhizobium tumorigenes sp. nov., a novel plant tumorigenic bacterium isolated from cane gall tumors on thornless blackberry.</title>
        <authorList>
            <person name="Kuzmanovi N."/>
            <person name="Smalla K."/>
            <person name="Gronow S."/>
            <person name="PuBawska J."/>
        </authorList>
    </citation>
    <scope>NUCLEOTIDE SEQUENCE [LARGE SCALE GENOMIC DNA]</scope>
    <source>
        <strain evidence="17 18">CCBAU 85046</strain>
    </source>
</reference>
<dbReference type="GO" id="GO:0042744">
    <property type="term" value="P:hydrogen peroxide catabolic process"/>
    <property type="evidence" value="ECO:0007669"/>
    <property type="project" value="UniProtKB-UniRule"/>
</dbReference>
<evidence type="ECO:0000256" key="2">
    <source>
        <dbReference type="ARBA" id="ARBA00010660"/>
    </source>
</evidence>
<feature type="compositionally biased region" description="Polar residues" evidence="15">
    <location>
        <begin position="7"/>
        <end position="19"/>
    </location>
</feature>
<dbReference type="Pfam" id="PF06628">
    <property type="entry name" value="Catalase-rel"/>
    <property type="match status" value="1"/>
</dbReference>
<dbReference type="Pfam" id="PF18011">
    <property type="entry name" value="Catalase_C"/>
    <property type="match status" value="1"/>
</dbReference>
<dbReference type="InterPro" id="IPR018028">
    <property type="entry name" value="Catalase"/>
</dbReference>
<dbReference type="InterPro" id="IPR002226">
    <property type="entry name" value="Catalase_haem_BS"/>
</dbReference>
<evidence type="ECO:0000256" key="5">
    <source>
        <dbReference type="ARBA" id="ARBA00022617"/>
    </source>
</evidence>
<dbReference type="EC" id="1.11.1.6" evidence="3 10"/>
<evidence type="ECO:0000313" key="18">
    <source>
        <dbReference type="Proteomes" id="UP000248925"/>
    </source>
</evidence>
<feature type="binding site" evidence="13">
    <location>
        <position position="181"/>
    </location>
    <ligand>
        <name>heme</name>
        <dbReference type="ChEBI" id="CHEBI:30413"/>
    </ligand>
</feature>
<dbReference type="InterPro" id="IPR020835">
    <property type="entry name" value="Catalase_sf"/>
</dbReference>
<keyword evidence="4 10" id="KW-0575">Peroxidase</keyword>
<feature type="active site" evidence="11">
    <location>
        <position position="168"/>
    </location>
</feature>
<evidence type="ECO:0000256" key="15">
    <source>
        <dbReference type="SAM" id="MobiDB-lite"/>
    </source>
</evidence>
<protein>
    <recommendedName>
        <fullName evidence="3 10">Catalase</fullName>
        <ecNumber evidence="3 10">1.11.1.6</ecNumber>
    </recommendedName>
</protein>
<dbReference type="PROSITE" id="PS00438">
    <property type="entry name" value="CATALASE_2"/>
    <property type="match status" value="1"/>
</dbReference>
<dbReference type="SUPFAM" id="SSF52317">
    <property type="entry name" value="Class I glutamine amidotransferase-like"/>
    <property type="match status" value="1"/>
</dbReference>
<evidence type="ECO:0000259" key="16">
    <source>
        <dbReference type="SMART" id="SM01060"/>
    </source>
</evidence>
<dbReference type="AlphaFoldDB" id="A0A2W4CU71"/>
<dbReference type="InterPro" id="IPR041399">
    <property type="entry name" value="Catalase_large_C"/>
</dbReference>
<accession>A0A2W4CU71</accession>
<evidence type="ECO:0000256" key="9">
    <source>
        <dbReference type="ARBA" id="ARBA00023324"/>
    </source>
</evidence>
<dbReference type="InterPro" id="IPR024708">
    <property type="entry name" value="Catalase_AS"/>
</dbReference>
<dbReference type="InterPro" id="IPR024712">
    <property type="entry name" value="Catalase_clade2"/>
</dbReference>
<dbReference type="PANTHER" id="PTHR42821">
    <property type="entry name" value="CATALASE"/>
    <property type="match status" value="1"/>
</dbReference>
<dbReference type="PROSITE" id="PS51402">
    <property type="entry name" value="CATALASE_3"/>
    <property type="match status" value="1"/>
</dbReference>